<dbReference type="KEGG" id="dru:Desru_0213"/>
<evidence type="ECO:0000313" key="4">
    <source>
        <dbReference type="Proteomes" id="UP000009234"/>
    </source>
</evidence>
<organism evidence="3 4">
    <name type="scientific">Desulforamulus ruminis (strain ATCC 23193 / DSM 2154 / NCIMB 8452 / DL)</name>
    <name type="common">Desulfotomaculum ruminis</name>
    <dbReference type="NCBI Taxonomy" id="696281"/>
    <lineage>
        <taxon>Bacteria</taxon>
        <taxon>Bacillati</taxon>
        <taxon>Bacillota</taxon>
        <taxon>Clostridia</taxon>
        <taxon>Eubacteriales</taxon>
        <taxon>Peptococcaceae</taxon>
        <taxon>Desulforamulus</taxon>
    </lineage>
</organism>
<reference evidence="4" key="1">
    <citation type="submission" date="2011-05" db="EMBL/GenBank/DDBJ databases">
        <title>Complete sequence of Desulfotomaculum ruminis DSM 2154.</title>
        <authorList>
            <person name="Lucas S."/>
            <person name="Copeland A."/>
            <person name="Lapidus A."/>
            <person name="Cheng J.-F."/>
            <person name="Goodwin L."/>
            <person name="Pitluck S."/>
            <person name="Lu M."/>
            <person name="Detter J.C."/>
            <person name="Han C."/>
            <person name="Tapia R."/>
            <person name="Land M."/>
            <person name="Hauser L."/>
            <person name="Kyrpides N."/>
            <person name="Ivanova N."/>
            <person name="Mikhailova N."/>
            <person name="Pagani I."/>
            <person name="Stams A.J.M."/>
            <person name="Plugge C.M."/>
            <person name="Muyzer G."/>
            <person name="Kuever J."/>
            <person name="Parshina S.N."/>
            <person name="Ivanova A.E."/>
            <person name="Nazina T.N."/>
            <person name="Brambilla E."/>
            <person name="Spring S."/>
            <person name="Klenk H.-P."/>
            <person name="Woyke T."/>
        </authorList>
    </citation>
    <scope>NUCLEOTIDE SEQUENCE [LARGE SCALE GENOMIC DNA]</scope>
    <source>
        <strain evidence="4">ATCC 23193 / DSM 2154 / NCIB 8452 / DL</strain>
    </source>
</reference>
<keyword evidence="4" id="KW-1185">Reference proteome</keyword>
<proteinExistence type="predicted"/>
<dbReference type="EMBL" id="CP002780">
    <property type="protein sequence ID" value="AEG58505.1"/>
    <property type="molecule type" value="Genomic_DNA"/>
</dbReference>
<feature type="compositionally biased region" description="Basic and acidic residues" evidence="1">
    <location>
        <begin position="35"/>
        <end position="67"/>
    </location>
</feature>
<feature type="region of interest" description="Disordered" evidence="1">
    <location>
        <begin position="23"/>
        <end position="67"/>
    </location>
</feature>
<reference evidence="3 4" key="2">
    <citation type="journal article" date="2012" name="Stand. Genomic Sci.">
        <title>Complete genome sequence of the sulfate-reducing firmicute Desulfotomaculum ruminis type strain (DL(T)).</title>
        <authorList>
            <person name="Spring S."/>
            <person name="Visser M."/>
            <person name="Lu M."/>
            <person name="Copeland A."/>
            <person name="Lapidus A."/>
            <person name="Lucas S."/>
            <person name="Cheng J.F."/>
            <person name="Han C."/>
            <person name="Tapia R."/>
            <person name="Goodwin L.A."/>
            <person name="Pitluck S."/>
            <person name="Ivanova N."/>
            <person name="Land M."/>
            <person name="Hauser L."/>
            <person name="Larimer F."/>
            <person name="Rohde M."/>
            <person name="Goker M."/>
            <person name="Detter J.C."/>
            <person name="Kyrpides N.C."/>
            <person name="Woyke T."/>
            <person name="Schaap P.J."/>
            <person name="Plugge C.M."/>
            <person name="Muyzer G."/>
            <person name="Kuever J."/>
            <person name="Pereira I.A."/>
            <person name="Parshina S.N."/>
            <person name="Bernier-Latmani R."/>
            <person name="Stams A.J."/>
            <person name="Klenk H.P."/>
        </authorList>
    </citation>
    <scope>NUCLEOTIDE SEQUENCE [LARGE SCALE GENOMIC DNA]</scope>
    <source>
        <strain evidence="4">ATCC 23193 / DSM 2154 / NCIB 8452 / DL</strain>
        <strain evidence="3">DSM 2154</strain>
    </source>
</reference>
<evidence type="ECO:0000313" key="2">
    <source>
        <dbReference type="EMBL" id="AEG58505.1"/>
    </source>
</evidence>
<dbReference type="EMBL" id="CP002780">
    <property type="protein sequence ID" value="AEG58512.1"/>
    <property type="molecule type" value="Genomic_DNA"/>
</dbReference>
<dbReference type="HOGENOM" id="CLU_2805513_0_0_9"/>
<name>F6DNH2_DESRL</name>
<accession>F6DNH2</accession>
<dbReference type="STRING" id="696281.Desru_0206"/>
<dbReference type="KEGG" id="dru:Desru_0206"/>
<gene>
    <name evidence="2" type="ordered locus">Desru_0206</name>
    <name evidence="3" type="ordered locus">Desru_0213</name>
</gene>
<protein>
    <submittedName>
        <fullName evidence="3">Uncharacterized protein</fullName>
    </submittedName>
</protein>
<evidence type="ECO:0000256" key="1">
    <source>
        <dbReference type="SAM" id="MobiDB-lite"/>
    </source>
</evidence>
<dbReference type="Proteomes" id="UP000009234">
    <property type="component" value="Chromosome"/>
</dbReference>
<sequence>MGVLLLDLWAFLSGPVVRRTNDDLEEMRGSTGPERNTEIDEQQDLKEMQDEARPKRNTEGTKKCSTR</sequence>
<evidence type="ECO:0000313" key="3">
    <source>
        <dbReference type="EMBL" id="AEG58512.1"/>
    </source>
</evidence>
<dbReference type="AlphaFoldDB" id="F6DNH2"/>